<dbReference type="RefSeq" id="WP_014966472.1">
    <property type="nucleotide sequence ID" value="NC_018664.1"/>
</dbReference>
<dbReference type="PATRIC" id="fig|1128398.3.peg.263"/>
<keyword evidence="2" id="KW-1185">Reference proteome</keyword>
<dbReference type="SUPFAM" id="SSF160214">
    <property type="entry name" value="FlaG-like"/>
    <property type="match status" value="1"/>
</dbReference>
<dbReference type="Pfam" id="PF03646">
    <property type="entry name" value="FlaG"/>
    <property type="match status" value="1"/>
</dbReference>
<reference evidence="1 2" key="1">
    <citation type="journal article" date="2012" name="PLoS ONE">
        <title>The purine-utilizing bacterium Clostridium acidurici 9a: a genome-guided metabolic reconsideration.</title>
        <authorList>
            <person name="Hartwich K."/>
            <person name="Poehlein A."/>
            <person name="Daniel R."/>
        </authorList>
    </citation>
    <scope>NUCLEOTIDE SEQUENCE [LARGE SCALE GENOMIC DNA]</scope>
    <source>
        <strain evidence="2">ATCC 7906 / DSM 604 / BCRC 14475 / CIP 104303 / KCTC 5404 / NCIMB 10678 / 9a</strain>
    </source>
</reference>
<dbReference type="eggNOG" id="COG1334">
    <property type="taxonomic scope" value="Bacteria"/>
</dbReference>
<proteinExistence type="predicted"/>
<evidence type="ECO:0000313" key="2">
    <source>
        <dbReference type="Proteomes" id="UP000006094"/>
    </source>
</evidence>
<dbReference type="EMBL" id="CP003326">
    <property type="protein sequence ID" value="AFS77335.1"/>
    <property type="molecule type" value="Genomic_DNA"/>
</dbReference>
<keyword evidence="1" id="KW-0282">Flagellum</keyword>
<dbReference type="Proteomes" id="UP000006094">
    <property type="component" value="Chromosome"/>
</dbReference>
<dbReference type="InterPro" id="IPR005186">
    <property type="entry name" value="FlaG"/>
</dbReference>
<protein>
    <submittedName>
        <fullName evidence="1">Flagellar protein FlaG</fullName>
    </submittedName>
</protein>
<accession>K0AX63</accession>
<dbReference type="InterPro" id="IPR035924">
    <property type="entry name" value="FlaG-like_sf"/>
</dbReference>
<dbReference type="AlphaFoldDB" id="K0AX63"/>
<dbReference type="Gene3D" id="3.30.160.170">
    <property type="entry name" value="FlaG-like"/>
    <property type="match status" value="1"/>
</dbReference>
<dbReference type="HOGENOM" id="CLU_120910_3_1_9"/>
<keyword evidence="1" id="KW-0969">Cilium</keyword>
<keyword evidence="1" id="KW-0966">Cell projection</keyword>
<organism evidence="1 2">
    <name type="scientific">Gottschalkia acidurici (strain ATCC 7906 / DSM 604 / BCRC 14475 / CIP 104303 / KCTC 5404 / NCIMB 10678 / 9a)</name>
    <name type="common">Clostridium acidurici</name>
    <dbReference type="NCBI Taxonomy" id="1128398"/>
    <lineage>
        <taxon>Bacteria</taxon>
        <taxon>Bacillati</taxon>
        <taxon>Bacillota</taxon>
        <taxon>Tissierellia</taxon>
        <taxon>Tissierellales</taxon>
        <taxon>Gottschalkiaceae</taxon>
        <taxon>Gottschalkia</taxon>
    </lineage>
</organism>
<dbReference type="STRING" id="1128398.Curi_c02550"/>
<dbReference type="PANTHER" id="PTHR37166">
    <property type="entry name" value="PROTEIN FLAG"/>
    <property type="match status" value="1"/>
</dbReference>
<gene>
    <name evidence="1" type="primary">flaG</name>
    <name evidence="1" type="ordered locus">Curi_c02550</name>
</gene>
<dbReference type="KEGG" id="cad:Curi_c02550"/>
<dbReference type="PANTHER" id="PTHR37166:SF1">
    <property type="entry name" value="PROTEIN FLAG"/>
    <property type="match status" value="1"/>
</dbReference>
<sequence>MNISNSVTYEQSQHSVGDISVIADSTDKEIDLQLRDSIERNKEKDINIEQIESILNKSNKQMLMYDRRLDISIHEKTKQIMVKVIDVNTDEVIREIPPEKVLDIVAKRKETLGLLMDKKI</sequence>
<dbReference type="OrthoDB" id="9799867at2"/>
<evidence type="ECO:0000313" key="1">
    <source>
        <dbReference type="EMBL" id="AFS77335.1"/>
    </source>
</evidence>
<name>K0AX63_GOTA9</name>